<feature type="chain" id="PRO_5030807886" description="TonB-dependent receptor" evidence="1">
    <location>
        <begin position="29"/>
        <end position="107"/>
    </location>
</feature>
<evidence type="ECO:0000256" key="1">
    <source>
        <dbReference type="SAM" id="SignalP"/>
    </source>
</evidence>
<proteinExistence type="predicted"/>
<keyword evidence="1" id="KW-0732">Signal</keyword>
<keyword evidence="3" id="KW-1185">Reference proteome</keyword>
<dbReference type="AlphaFoldDB" id="A0A7W4JEY9"/>
<name>A0A7W4JEY9_9PROT</name>
<dbReference type="EMBL" id="JABEQL010000016">
    <property type="protein sequence ID" value="MBB2179943.1"/>
    <property type="molecule type" value="Genomic_DNA"/>
</dbReference>
<feature type="signal peptide" evidence="1">
    <location>
        <begin position="1"/>
        <end position="28"/>
    </location>
</feature>
<gene>
    <name evidence="2" type="ORF">HLH29_12300</name>
</gene>
<organism evidence="2 3">
    <name type="scientific">Gluconacetobacter tumulicola</name>
    <dbReference type="NCBI Taxonomy" id="1017177"/>
    <lineage>
        <taxon>Bacteria</taxon>
        <taxon>Pseudomonadati</taxon>
        <taxon>Pseudomonadota</taxon>
        <taxon>Alphaproteobacteria</taxon>
        <taxon>Acetobacterales</taxon>
        <taxon>Acetobacteraceae</taxon>
        <taxon>Gluconacetobacter</taxon>
    </lineage>
</organism>
<reference evidence="2 3" key="1">
    <citation type="submission" date="2020-04" db="EMBL/GenBank/DDBJ databases">
        <title>Description of novel Gluconacetobacter.</title>
        <authorList>
            <person name="Sombolestani A."/>
        </authorList>
    </citation>
    <scope>NUCLEOTIDE SEQUENCE [LARGE SCALE GENOMIC DNA]</scope>
    <source>
        <strain evidence="2 3">LMG 27725</strain>
    </source>
</reference>
<comment type="caution">
    <text evidence="2">The sequence shown here is derived from an EMBL/GenBank/DDBJ whole genome shotgun (WGS) entry which is preliminary data.</text>
</comment>
<evidence type="ECO:0000313" key="3">
    <source>
        <dbReference type="Proteomes" id="UP000525623"/>
    </source>
</evidence>
<feature type="non-terminal residue" evidence="2">
    <location>
        <position position="107"/>
    </location>
</feature>
<accession>A0A7W4JEY9</accession>
<evidence type="ECO:0008006" key="4">
    <source>
        <dbReference type="Google" id="ProtNLM"/>
    </source>
</evidence>
<protein>
    <recommendedName>
        <fullName evidence="4">TonB-dependent receptor</fullName>
    </recommendedName>
</protein>
<sequence>MFEKTTGRRALYLASVTLCFLPARAVLAQTAPEAAPGGVSAGMQAEDITVIGTSPLPGSGIDRDRLPAATAILTAHDLQGTGTADMLHALDSRLAGVSLNAPAGNPY</sequence>
<evidence type="ECO:0000313" key="2">
    <source>
        <dbReference type="EMBL" id="MBB2179943.1"/>
    </source>
</evidence>
<dbReference type="Proteomes" id="UP000525623">
    <property type="component" value="Unassembled WGS sequence"/>
</dbReference>